<evidence type="ECO:0000313" key="2">
    <source>
        <dbReference type="Proteomes" id="UP000315995"/>
    </source>
</evidence>
<reference evidence="1 2" key="1">
    <citation type="submission" date="2019-06" db="EMBL/GenBank/DDBJ databases">
        <title>Persicimonas caeni gen. nov., sp. nov., a predatory bacterium isolated from solar saltern.</title>
        <authorList>
            <person name="Wang S."/>
        </authorList>
    </citation>
    <scope>NUCLEOTIDE SEQUENCE [LARGE SCALE GENOMIC DNA]</scope>
    <source>
        <strain evidence="1 2">YN101</strain>
    </source>
</reference>
<accession>A0A4Y6PT71</accession>
<evidence type="ECO:0000313" key="1">
    <source>
        <dbReference type="EMBL" id="QDG51227.1"/>
    </source>
</evidence>
<keyword evidence="2" id="KW-1185">Reference proteome</keyword>
<proteinExistence type="predicted"/>
<dbReference type="Proteomes" id="UP000315995">
    <property type="component" value="Chromosome"/>
</dbReference>
<organism evidence="1 2">
    <name type="scientific">Persicimonas caeni</name>
    <dbReference type="NCBI Taxonomy" id="2292766"/>
    <lineage>
        <taxon>Bacteria</taxon>
        <taxon>Deltaproteobacteria</taxon>
        <taxon>Bradymonadales</taxon>
        <taxon>Bradymonadaceae</taxon>
        <taxon>Persicimonas</taxon>
    </lineage>
</organism>
<dbReference type="EMBL" id="CP041186">
    <property type="protein sequence ID" value="QDG51227.1"/>
    <property type="molecule type" value="Genomic_DNA"/>
</dbReference>
<name>A0A4Y6PT71_PERCE</name>
<dbReference type="SUPFAM" id="SSF159245">
    <property type="entry name" value="AttH-like"/>
    <property type="match status" value="1"/>
</dbReference>
<gene>
    <name evidence="1" type="ORF">FIV42_10890</name>
</gene>
<protein>
    <recommendedName>
        <fullName evidence="3">Carotenoid 1,2-hydratase</fullName>
    </recommendedName>
</protein>
<dbReference type="CDD" id="cd21471">
    <property type="entry name" value="CrtC-like"/>
    <property type="match status" value="1"/>
</dbReference>
<sequence length="385" mass="43779">MSQTSLICLSPPDHRLDRALLDARGGFVWWYVDLVDTSGNGLVLIWSYGLPFLPGYAQSARDGRAPAPRERPSINLSVYKDGELDFYLLQELAPDDATWSSDDDTWSFGDCRMQRRVEDGRVYLDVELDCPVDGSDERLTGRIELDGVCRQPCGEETHPGELPHHDWTPRVGPATGRADLTQGEHHWRIDGRAYHDRNGGSVPQHDLGMDHWIWGRVPLEGRELIYYLLWEEADGEPICLGLTIDDDGRTEFLEDVRVELASPRKNMGGLRWWPALELFRGDEPWLGVRHHDVVDSGPFYMRYLTEVTTPTGESARGVGELCEPDRVDLHRHRPLVRMRVHNTAGDNSMWLPLFTGPKRGRVRRLLGSWLNGRRSDENRSPGGAR</sequence>
<evidence type="ECO:0008006" key="3">
    <source>
        <dbReference type="Google" id="ProtNLM"/>
    </source>
</evidence>
<dbReference type="RefSeq" id="WP_141197712.1">
    <property type="nucleotide sequence ID" value="NZ_CP041186.1"/>
</dbReference>
<dbReference type="AlphaFoldDB" id="A0A4Y6PT71"/>
<dbReference type="OrthoDB" id="5491608at2"/>
<accession>A0A5B8Y5G0</accession>